<feature type="domain" description="HD" evidence="1">
    <location>
        <begin position="211"/>
        <end position="333"/>
    </location>
</feature>
<dbReference type="PANTHER" id="PTHR45228:SF8">
    <property type="entry name" value="TWO-COMPONENT RESPONSE REGULATOR-RELATED"/>
    <property type="match status" value="1"/>
</dbReference>
<reference evidence="3 4" key="1">
    <citation type="submission" date="2022-12" db="EMBL/GenBank/DDBJ databases">
        <title>Polyphasic characterization of Geotalea uranireducens NIT-SL11 newly isolated from a complex of sewage sludge and microbially reduced graphene oxide.</title>
        <authorList>
            <person name="Xie L."/>
            <person name="Yoshida N."/>
            <person name="Meng L."/>
        </authorList>
    </citation>
    <scope>NUCLEOTIDE SEQUENCE [LARGE SCALE GENOMIC DNA]</scope>
    <source>
        <strain evidence="3 4">NIT-SL11</strain>
    </source>
</reference>
<dbReference type="PROSITE" id="PS51832">
    <property type="entry name" value="HD_GYP"/>
    <property type="match status" value="1"/>
</dbReference>
<gene>
    <name evidence="3" type="ORF">GURASL_20330</name>
</gene>
<organism evidence="3 4">
    <name type="scientific">Geotalea uraniireducens</name>
    <dbReference type="NCBI Taxonomy" id="351604"/>
    <lineage>
        <taxon>Bacteria</taxon>
        <taxon>Pseudomonadati</taxon>
        <taxon>Thermodesulfobacteriota</taxon>
        <taxon>Desulfuromonadia</taxon>
        <taxon>Geobacterales</taxon>
        <taxon>Geobacteraceae</taxon>
        <taxon>Geotalea</taxon>
    </lineage>
</organism>
<dbReference type="EMBL" id="AP027151">
    <property type="protein sequence ID" value="BDV43110.1"/>
    <property type="molecule type" value="Genomic_DNA"/>
</dbReference>
<dbReference type="SUPFAM" id="SSF109604">
    <property type="entry name" value="HD-domain/PDEase-like"/>
    <property type="match status" value="1"/>
</dbReference>
<evidence type="ECO:0000259" key="2">
    <source>
        <dbReference type="PROSITE" id="PS51832"/>
    </source>
</evidence>
<dbReference type="InterPro" id="IPR037522">
    <property type="entry name" value="HD_GYP_dom"/>
</dbReference>
<proteinExistence type="predicted"/>
<dbReference type="InterPro" id="IPR003607">
    <property type="entry name" value="HD/PDEase_dom"/>
</dbReference>
<evidence type="ECO:0000259" key="1">
    <source>
        <dbReference type="PROSITE" id="PS51831"/>
    </source>
</evidence>
<dbReference type="InterPro" id="IPR052020">
    <property type="entry name" value="Cyclic_di-GMP/3'3'-cGAMP_PDE"/>
</dbReference>
<dbReference type="InterPro" id="IPR006674">
    <property type="entry name" value="HD_domain"/>
</dbReference>
<evidence type="ECO:0000313" key="3">
    <source>
        <dbReference type="EMBL" id="BDV43110.1"/>
    </source>
</evidence>
<feature type="domain" description="HD-GYP" evidence="2">
    <location>
        <begin position="189"/>
        <end position="389"/>
    </location>
</feature>
<keyword evidence="4" id="KW-1185">Reference proteome</keyword>
<dbReference type="PROSITE" id="PS51831">
    <property type="entry name" value="HD"/>
    <property type="match status" value="1"/>
</dbReference>
<dbReference type="CDD" id="cd00077">
    <property type="entry name" value="HDc"/>
    <property type="match status" value="1"/>
</dbReference>
<sequence>MSLDLCVMSLQQMQDLLWLTENTLKSICCRKFTNDEIYADALRKVLGGQGRRGPANIFILFEDSAGQGGSGRGFHLQSGSLVEASERFRLDPATIAALSHLKDEVLVSNGADTAGDLDEYQTNFHPLIREFVGGSIRNFVACRLSGSLPGALLALNYPNKATDYDGSVLVSLGVMLSSLEALSMSVRETELAFKYTIEALARACEAAEEDTGAHITRVNRYAGALAANMGLSLDLVEEISFAAQMHDVGKIKVPNAILLKGGPLDDDENRVMQLHPVYGERILGDSPRLRIAREIAISHHENWDGSGYPFGLAGDKIPLSGRIVKLADVYDALRSRRSYKNALSHQEVLTIFKEGDARVVPAKHFDPEVLATFFNIEQLFAHIYEGNTAYIPT</sequence>
<protein>
    <submittedName>
        <fullName evidence="3">HD family phosphohydrolase</fullName>
    </submittedName>
</protein>
<evidence type="ECO:0000313" key="4">
    <source>
        <dbReference type="Proteomes" id="UP001317705"/>
    </source>
</evidence>
<name>A0ABN6VXE1_9BACT</name>
<dbReference type="PANTHER" id="PTHR45228">
    <property type="entry name" value="CYCLIC DI-GMP PHOSPHODIESTERASE TM_0186-RELATED"/>
    <property type="match status" value="1"/>
</dbReference>
<dbReference type="SMART" id="SM00471">
    <property type="entry name" value="HDc"/>
    <property type="match status" value="1"/>
</dbReference>
<dbReference type="Proteomes" id="UP001317705">
    <property type="component" value="Chromosome"/>
</dbReference>
<dbReference type="RefSeq" id="WP_281999226.1">
    <property type="nucleotide sequence ID" value="NZ_AP027151.1"/>
</dbReference>
<dbReference type="Pfam" id="PF13487">
    <property type="entry name" value="HD_5"/>
    <property type="match status" value="1"/>
</dbReference>
<dbReference type="Gene3D" id="1.10.3210.10">
    <property type="entry name" value="Hypothetical protein af1432"/>
    <property type="match status" value="1"/>
</dbReference>
<accession>A0ABN6VXE1</accession>